<protein>
    <recommendedName>
        <fullName evidence="9">tRNA-specific adenosine deaminase 1</fullName>
        <ecNumber evidence="8">3.5.4.34</ecNumber>
    </recommendedName>
    <alternativeName>
        <fullName evidence="10">tRNA-specific adenosine-37 deaminase</fullName>
    </alternativeName>
</protein>
<dbReference type="Proteomes" id="UP001152795">
    <property type="component" value="Unassembled WGS sequence"/>
</dbReference>
<dbReference type="SMART" id="SM00552">
    <property type="entry name" value="ADEAMc"/>
    <property type="match status" value="1"/>
</dbReference>
<dbReference type="PROSITE" id="PS50141">
    <property type="entry name" value="A_DEAMIN_EDITASE"/>
    <property type="match status" value="1"/>
</dbReference>
<dbReference type="GO" id="GO:0003723">
    <property type="term" value="F:RNA binding"/>
    <property type="evidence" value="ECO:0007669"/>
    <property type="project" value="InterPro"/>
</dbReference>
<name>A0A7D9I3K2_PARCT</name>
<evidence type="ECO:0000256" key="6">
    <source>
        <dbReference type="ARBA" id="ARBA00037784"/>
    </source>
</evidence>
<evidence type="ECO:0000313" key="13">
    <source>
        <dbReference type="EMBL" id="CAB3997591.1"/>
    </source>
</evidence>
<evidence type="ECO:0000256" key="10">
    <source>
        <dbReference type="ARBA" id="ARBA00041760"/>
    </source>
</evidence>
<evidence type="ECO:0000256" key="4">
    <source>
        <dbReference type="ARBA" id="ARBA00022833"/>
    </source>
</evidence>
<evidence type="ECO:0000256" key="5">
    <source>
        <dbReference type="ARBA" id="ARBA00037026"/>
    </source>
</evidence>
<keyword evidence="1" id="KW-0819">tRNA processing</keyword>
<comment type="catalytic activity">
    <reaction evidence="11">
        <text>adenosine(37) in tRNA(Ala) + H2O + H(+) = inosine(37) in tRNA(Ala) + NH4(+)</text>
        <dbReference type="Rhea" id="RHEA:50968"/>
        <dbReference type="Rhea" id="RHEA-COMP:12855"/>
        <dbReference type="Rhea" id="RHEA-COMP:12856"/>
        <dbReference type="ChEBI" id="CHEBI:15377"/>
        <dbReference type="ChEBI" id="CHEBI:15378"/>
        <dbReference type="ChEBI" id="CHEBI:28938"/>
        <dbReference type="ChEBI" id="CHEBI:74411"/>
        <dbReference type="ChEBI" id="CHEBI:82852"/>
        <dbReference type="EC" id="3.5.4.34"/>
    </reaction>
</comment>
<comment type="cofactor">
    <cofactor evidence="5">
        <name>1D-myo-inositol hexakisphosphate</name>
        <dbReference type="ChEBI" id="CHEBI:58130"/>
    </cofactor>
</comment>
<dbReference type="InterPro" id="IPR002466">
    <property type="entry name" value="A_deamin"/>
</dbReference>
<dbReference type="Pfam" id="PF02137">
    <property type="entry name" value="A_deamin"/>
    <property type="match status" value="1"/>
</dbReference>
<evidence type="ECO:0000256" key="2">
    <source>
        <dbReference type="ARBA" id="ARBA00022723"/>
    </source>
</evidence>
<evidence type="ECO:0000256" key="1">
    <source>
        <dbReference type="ARBA" id="ARBA00022694"/>
    </source>
</evidence>
<comment type="caution">
    <text evidence="13">The sequence shown here is derived from an EMBL/GenBank/DDBJ whole genome shotgun (WGS) entry which is preliminary data.</text>
</comment>
<dbReference type="PANTHER" id="PTHR46516:SF1">
    <property type="entry name" value="TRNA-SPECIFIC ADENOSINE DEAMINASE 1"/>
    <property type="match status" value="1"/>
</dbReference>
<accession>A0A7D9I3K2</accession>
<organism evidence="13 14">
    <name type="scientific">Paramuricea clavata</name>
    <name type="common">Red gorgonian</name>
    <name type="synonym">Violescent sea-whip</name>
    <dbReference type="NCBI Taxonomy" id="317549"/>
    <lineage>
        <taxon>Eukaryota</taxon>
        <taxon>Metazoa</taxon>
        <taxon>Cnidaria</taxon>
        <taxon>Anthozoa</taxon>
        <taxon>Octocorallia</taxon>
        <taxon>Malacalcyonacea</taxon>
        <taxon>Plexauridae</taxon>
        <taxon>Paramuricea</taxon>
    </lineage>
</organism>
<comment type="function">
    <text evidence="6">Specifically deaminates adenosine-37 to inosine in tRNA-Ala.</text>
</comment>
<sequence>MAKWYEDEAFANKVCKLVYDNYERLGKKGKPVAGREWTMLAAVVAVFEQEQGEGTKIHDYKVELISLGTGSKCLGRNQLTSTGNLLNDSHAEVVARRGFLRYLYQELENAYTSRQSIFITNEENHVCSLKNYVSFHLFSSHTPCGDASIFPKGEDSTMIINNAKRKNVDLNDQDCPSSKYLCVEELGQQVEDQCQNERNFCENVQDSDLQNQNIGTGSDIHRTGAKCVPDGLQDAHDLGSYYHNVGILRTKPGRGNPTLSMSCSDKIMKWCVLGCQGALISHFLAKPVYFSSVVLGKCAYDASAMRRAVSERAGAVSVLPEEYVVTEPRLLQGEVEFEHSKRKTEEMNGEGKGEDKKLTASPSAIIMVKNPLLLEISVNGLKQGVTKANRNSQKSRLCICKAEFFNQFKKILALVPNHQLNSSPTTARTYKQFKNEAVQYNKGKEQFRAVFNTWMEKPTHLEEFT</sequence>
<dbReference type="GO" id="GO:0043829">
    <property type="term" value="F:tRNA-specific adenosine-37 deaminase activity"/>
    <property type="evidence" value="ECO:0007669"/>
    <property type="project" value="UniProtKB-EC"/>
</dbReference>
<gene>
    <name evidence="13" type="ORF">PACLA_8A018021</name>
</gene>
<evidence type="ECO:0000256" key="9">
    <source>
        <dbReference type="ARBA" id="ARBA00040502"/>
    </source>
</evidence>
<feature type="domain" description="A to I editase" evidence="12">
    <location>
        <begin position="66"/>
        <end position="464"/>
    </location>
</feature>
<dbReference type="PANTHER" id="PTHR46516">
    <property type="entry name" value="TRNA-SPECIFIC ADENOSINE DEAMINASE 1"/>
    <property type="match status" value="1"/>
</dbReference>
<evidence type="ECO:0000259" key="12">
    <source>
        <dbReference type="PROSITE" id="PS50141"/>
    </source>
</evidence>
<dbReference type="EC" id="3.5.4.34" evidence="8"/>
<keyword evidence="2" id="KW-0479">Metal-binding</keyword>
<keyword evidence="4" id="KW-0862">Zinc</keyword>
<dbReference type="AlphaFoldDB" id="A0A7D9I3K2"/>
<dbReference type="EMBL" id="CACRXK020003138">
    <property type="protein sequence ID" value="CAB3997591.1"/>
    <property type="molecule type" value="Genomic_DNA"/>
</dbReference>
<comment type="similarity">
    <text evidence="7">Belongs to the ADAT1 family.</text>
</comment>
<evidence type="ECO:0000256" key="11">
    <source>
        <dbReference type="ARBA" id="ARBA00047635"/>
    </source>
</evidence>
<evidence type="ECO:0000256" key="8">
    <source>
        <dbReference type="ARBA" id="ARBA00038940"/>
    </source>
</evidence>
<dbReference type="OrthoDB" id="416253at2759"/>
<dbReference type="GO" id="GO:0008033">
    <property type="term" value="P:tRNA processing"/>
    <property type="evidence" value="ECO:0007669"/>
    <property type="project" value="UniProtKB-KW"/>
</dbReference>
<proteinExistence type="inferred from homology"/>
<evidence type="ECO:0000256" key="7">
    <source>
        <dbReference type="ARBA" id="ARBA00038326"/>
    </source>
</evidence>
<dbReference type="GO" id="GO:0046872">
    <property type="term" value="F:metal ion binding"/>
    <property type="evidence" value="ECO:0007669"/>
    <property type="project" value="UniProtKB-KW"/>
</dbReference>
<keyword evidence="3" id="KW-0378">Hydrolase</keyword>
<evidence type="ECO:0000313" key="14">
    <source>
        <dbReference type="Proteomes" id="UP001152795"/>
    </source>
</evidence>
<reference evidence="13" key="1">
    <citation type="submission" date="2020-04" db="EMBL/GenBank/DDBJ databases">
        <authorList>
            <person name="Alioto T."/>
            <person name="Alioto T."/>
            <person name="Gomez Garrido J."/>
        </authorList>
    </citation>
    <scope>NUCLEOTIDE SEQUENCE</scope>
    <source>
        <strain evidence="13">A484AB</strain>
    </source>
</reference>
<evidence type="ECO:0000256" key="3">
    <source>
        <dbReference type="ARBA" id="ARBA00022801"/>
    </source>
</evidence>
<keyword evidence="14" id="KW-1185">Reference proteome</keyword>